<organism evidence="2 5">
    <name type="scientific">Lachnotalea glycerini</name>
    <dbReference type="NCBI Taxonomy" id="1763509"/>
    <lineage>
        <taxon>Bacteria</taxon>
        <taxon>Bacillati</taxon>
        <taxon>Bacillota</taxon>
        <taxon>Clostridia</taxon>
        <taxon>Lachnospirales</taxon>
        <taxon>Lachnospiraceae</taxon>
        <taxon>Lachnotalea</taxon>
    </lineage>
</organism>
<dbReference type="EMBL" id="NOKA02000040">
    <property type="protein sequence ID" value="RDY30342.1"/>
    <property type="molecule type" value="Genomic_DNA"/>
</dbReference>
<dbReference type="PROSITE" id="PS51257">
    <property type="entry name" value="PROKAR_LIPOPROTEIN"/>
    <property type="match status" value="1"/>
</dbReference>
<feature type="chain" id="PRO_5038223317" description="PsbP C-terminal domain-containing protein" evidence="1">
    <location>
        <begin position="24"/>
        <end position="208"/>
    </location>
</feature>
<evidence type="ECO:0000313" key="4">
    <source>
        <dbReference type="Proteomes" id="UP000216411"/>
    </source>
</evidence>
<dbReference type="AlphaFoldDB" id="A0A255ICZ3"/>
<dbReference type="OrthoDB" id="2048617at2"/>
<evidence type="ECO:0000313" key="5">
    <source>
        <dbReference type="Proteomes" id="UP000247523"/>
    </source>
</evidence>
<keyword evidence="4" id="KW-1185">Reference proteome</keyword>
<evidence type="ECO:0000256" key="1">
    <source>
        <dbReference type="SAM" id="SignalP"/>
    </source>
</evidence>
<evidence type="ECO:0000313" key="3">
    <source>
        <dbReference type="EMBL" id="RDY30342.1"/>
    </source>
</evidence>
<keyword evidence="1" id="KW-0732">Signal</keyword>
<dbReference type="Proteomes" id="UP000216411">
    <property type="component" value="Unassembled WGS sequence"/>
</dbReference>
<accession>A0A255ICZ3</accession>
<gene>
    <name evidence="2" type="ORF">C8E03_101815</name>
    <name evidence="3" type="ORF">CG710_015170</name>
</gene>
<reference evidence="3" key="3">
    <citation type="submission" date="2018-07" db="EMBL/GenBank/DDBJ databases">
        <authorList>
            <person name="Quirk P.G."/>
            <person name="Krulwich T.A."/>
        </authorList>
    </citation>
    <scope>NUCLEOTIDE SEQUENCE</scope>
    <source>
        <strain evidence="3">CCRI-19302</strain>
    </source>
</reference>
<comment type="caution">
    <text evidence="2">The sequence shown here is derived from an EMBL/GenBank/DDBJ whole genome shotgun (WGS) entry which is preliminary data.</text>
</comment>
<dbReference type="RefSeq" id="WP_094377883.1">
    <property type="nucleotide sequence ID" value="NZ_NOKA02000040.1"/>
</dbReference>
<reference evidence="3 4" key="1">
    <citation type="journal article" date="2017" name="Genome Announc.">
        <title>Draft Genome Sequence of a Sporulating and Motile Strain of Lachnotalea glycerini Isolated from Water in Quebec City, Canada.</title>
        <authorList>
            <person name="Maheux A.F."/>
            <person name="Boudreau D.K."/>
            <person name="Berube E."/>
            <person name="Boissinot M."/>
            <person name="Raymond F."/>
            <person name="Brodeur S."/>
            <person name="Corbeil J."/>
            <person name="Isabel S."/>
            <person name="Omar R.F."/>
            <person name="Bergeron M.G."/>
        </authorList>
    </citation>
    <scope>NUCLEOTIDE SEQUENCE [LARGE SCALE GENOMIC DNA]</scope>
    <source>
        <strain evidence="3 4">CCRI-19302</strain>
    </source>
</reference>
<sequence length="208" mass="23644">MKKQKTRVLCFIMLLVIAITGCGKDSEFTVGKWNGNTFENSWLNMKFEIPDDWNIASTEEINEIVGAGAEALDLNGTSAEQIKKAAELKTVYSFMVSDSTSTMNAQLIYENLALSIGGTKFTEEEYLDQISEMLLQQESYQYEQTDKGSVEIAGKTFQKIQFSAFDGVMYQEYYSYKMDKFMVSLIISYTPEQEALRNDFINNISTLK</sequence>
<dbReference type="Proteomes" id="UP000247523">
    <property type="component" value="Unassembled WGS sequence"/>
</dbReference>
<evidence type="ECO:0000313" key="2">
    <source>
        <dbReference type="EMBL" id="PXV96180.1"/>
    </source>
</evidence>
<name>A0A255ICZ3_9FIRM</name>
<dbReference type="EMBL" id="QICS01000001">
    <property type="protein sequence ID" value="PXV96180.1"/>
    <property type="molecule type" value="Genomic_DNA"/>
</dbReference>
<feature type="signal peptide" evidence="1">
    <location>
        <begin position="1"/>
        <end position="23"/>
    </location>
</feature>
<protein>
    <recommendedName>
        <fullName evidence="6">PsbP C-terminal domain-containing protein</fullName>
    </recommendedName>
</protein>
<evidence type="ECO:0008006" key="6">
    <source>
        <dbReference type="Google" id="ProtNLM"/>
    </source>
</evidence>
<proteinExistence type="predicted"/>
<reference evidence="2 5" key="2">
    <citation type="submission" date="2018-05" db="EMBL/GenBank/DDBJ databases">
        <title>Genomic Encyclopedia of Type Strains, Phase IV (KMG-IV): sequencing the most valuable type-strain genomes for metagenomic binning, comparative biology and taxonomic classification.</title>
        <authorList>
            <person name="Goeker M."/>
        </authorList>
    </citation>
    <scope>NUCLEOTIDE SEQUENCE [LARGE SCALE GENOMIC DNA]</scope>
    <source>
        <strain evidence="2 5">DSM 28816</strain>
    </source>
</reference>